<dbReference type="SUPFAM" id="SSF51905">
    <property type="entry name" value="FAD/NAD(P)-binding domain"/>
    <property type="match status" value="1"/>
</dbReference>
<feature type="domain" description="RsdA/BaiN/AoA(So)-like insert" evidence="5">
    <location>
        <begin position="183"/>
        <end position="323"/>
    </location>
</feature>
<protein>
    <submittedName>
        <fullName evidence="6">Putative flavoprotein, family</fullName>
    </submittedName>
</protein>
<evidence type="ECO:0000313" key="6">
    <source>
        <dbReference type="EMBL" id="CUH51066.1"/>
    </source>
</evidence>
<dbReference type="InterPro" id="IPR036188">
    <property type="entry name" value="FAD/NAD-bd_sf"/>
</dbReference>
<dbReference type="AlphaFoldDB" id="A0A0P1ELT9"/>
<reference evidence="6 7" key="1">
    <citation type="submission" date="2015-09" db="EMBL/GenBank/DDBJ databases">
        <authorList>
            <consortium name="Swine Surveillance"/>
        </authorList>
    </citation>
    <scope>NUCLEOTIDE SEQUENCE [LARGE SCALE GENOMIC DNA]</scope>
    <source>
        <strain evidence="6 7">CECT 7688</strain>
    </source>
</reference>
<accession>A0A0P1ELT9</accession>
<dbReference type="SUPFAM" id="SSF160996">
    <property type="entry name" value="HI0933 insert domain-like"/>
    <property type="match status" value="1"/>
</dbReference>
<dbReference type="NCBIfam" id="TIGR00275">
    <property type="entry name" value="aminoacetone oxidase family FAD-binding enzyme"/>
    <property type="match status" value="1"/>
</dbReference>
<evidence type="ECO:0000256" key="3">
    <source>
        <dbReference type="ARBA" id="ARBA00022827"/>
    </source>
</evidence>
<gene>
    <name evidence="6" type="ORF">SHM7688_00499</name>
</gene>
<dbReference type="Gene3D" id="3.50.50.60">
    <property type="entry name" value="FAD/NAD(P)-binding domain"/>
    <property type="match status" value="1"/>
</dbReference>
<evidence type="ECO:0000256" key="1">
    <source>
        <dbReference type="ARBA" id="ARBA00001974"/>
    </source>
</evidence>
<dbReference type="InterPro" id="IPR004792">
    <property type="entry name" value="BaiN-like"/>
</dbReference>
<evidence type="ECO:0000259" key="5">
    <source>
        <dbReference type="Pfam" id="PF22780"/>
    </source>
</evidence>
<dbReference type="RefSeq" id="WP_058238436.1">
    <property type="nucleotide sequence ID" value="NZ_CYPW01000006.1"/>
</dbReference>
<sequence length="387" mass="41498">MRDALVIGAGPAGLMAADVLSAKGASVVIAEAKPSVARKFLMAGKSGLNLTKDAPFEPFLAQYAEAAPHLAPMLQAFGPQDTITWGQGLGQEMFTGSSGRVFPKVMKASPLLRAWLQRLSTQGVELRTRWRWTGGAFQFETPDGPQHLAPKVCVLACGGASWARLGSDGAWADWLDVPVVPFQPANMGFVVDWSPHMTRHFGTPIKNVTLSAGNQTVRAEFVVSERGLEGGGIYAVSRAMREGHGLTLDLLPDVPLEELRRRLARPRGKMSRANFLRKTLKLSPQKQALLMEFAAPLPEDIAPLLKALPVTHLGPRPMDEAISTAGGIPFAAMTPGLMLRGQPGVFAAGEMLDWEAPTGGYLLTGCLATGRWAGQHAAQWLSDHRGS</sequence>
<keyword evidence="2" id="KW-0285">Flavoprotein</keyword>
<feature type="domain" description="RsdA/BaiN/AoA(So)-like Rossmann fold-like" evidence="4">
    <location>
        <begin position="3"/>
        <end position="375"/>
    </location>
</feature>
<dbReference type="InterPro" id="IPR023166">
    <property type="entry name" value="BaiN-like_dom_sf"/>
</dbReference>
<evidence type="ECO:0000313" key="7">
    <source>
        <dbReference type="Proteomes" id="UP000054823"/>
    </source>
</evidence>
<dbReference type="OrthoDB" id="5288829at2"/>
<organism evidence="6 7">
    <name type="scientific">Shimia marina</name>
    <dbReference type="NCBI Taxonomy" id="321267"/>
    <lineage>
        <taxon>Bacteria</taxon>
        <taxon>Pseudomonadati</taxon>
        <taxon>Pseudomonadota</taxon>
        <taxon>Alphaproteobacteria</taxon>
        <taxon>Rhodobacterales</taxon>
        <taxon>Roseobacteraceae</taxon>
    </lineage>
</organism>
<dbReference type="Proteomes" id="UP000054823">
    <property type="component" value="Unassembled WGS sequence"/>
</dbReference>
<dbReference type="InterPro" id="IPR022460">
    <property type="entry name" value="Flavoprotein_PP4765"/>
</dbReference>
<dbReference type="Gene3D" id="2.40.30.10">
    <property type="entry name" value="Translation factors"/>
    <property type="match status" value="1"/>
</dbReference>
<dbReference type="PANTHER" id="PTHR42887:SF1">
    <property type="entry name" value="BLR3961 PROTEIN"/>
    <property type="match status" value="1"/>
</dbReference>
<dbReference type="PANTHER" id="PTHR42887">
    <property type="entry name" value="OS12G0638800 PROTEIN"/>
    <property type="match status" value="1"/>
</dbReference>
<dbReference type="Pfam" id="PF03486">
    <property type="entry name" value="HI0933_like"/>
    <property type="match status" value="1"/>
</dbReference>
<dbReference type="NCBIfam" id="TIGR03862">
    <property type="entry name" value="flavo_PP4765"/>
    <property type="match status" value="1"/>
</dbReference>
<dbReference type="Pfam" id="PF22780">
    <property type="entry name" value="HI0933_like_1st"/>
    <property type="match status" value="1"/>
</dbReference>
<dbReference type="InterPro" id="IPR057661">
    <property type="entry name" value="RsdA/BaiN/AoA(So)_Rossmann"/>
</dbReference>
<keyword evidence="3" id="KW-0274">FAD</keyword>
<evidence type="ECO:0000259" key="4">
    <source>
        <dbReference type="Pfam" id="PF03486"/>
    </source>
</evidence>
<proteinExistence type="predicted"/>
<dbReference type="STRING" id="321267.SHM7688_00499"/>
<evidence type="ECO:0000256" key="2">
    <source>
        <dbReference type="ARBA" id="ARBA00022630"/>
    </source>
</evidence>
<dbReference type="EMBL" id="CYPW01000006">
    <property type="protein sequence ID" value="CUH51066.1"/>
    <property type="molecule type" value="Genomic_DNA"/>
</dbReference>
<name>A0A0P1ELT9_9RHOB</name>
<dbReference type="Gene3D" id="1.10.8.260">
    <property type="entry name" value="HI0933 insert domain-like"/>
    <property type="match status" value="1"/>
</dbReference>
<keyword evidence="7" id="KW-1185">Reference proteome</keyword>
<comment type="cofactor">
    <cofactor evidence="1">
        <name>FAD</name>
        <dbReference type="ChEBI" id="CHEBI:57692"/>
    </cofactor>
</comment>
<dbReference type="InterPro" id="IPR055178">
    <property type="entry name" value="RsdA/BaiN/AoA(So)-like_dom"/>
</dbReference>